<dbReference type="OrthoDB" id="6844at2157"/>
<dbReference type="AlphaFoldDB" id="A0A557SRD1"/>
<reference evidence="1 2" key="1">
    <citation type="journal article" date="2019" name="Front. Microbiol.">
        <title>Ammonia Oxidation by the Arctic Terrestrial Thaumarchaeote Candidatus Nitrosocosmicus arcticus Is Stimulated by Increasing Temperatures.</title>
        <authorList>
            <person name="Alves R.J.E."/>
            <person name="Kerou M."/>
            <person name="Zappe A."/>
            <person name="Bittner R."/>
            <person name="Abby S.S."/>
            <person name="Schmidt H.A."/>
            <person name="Pfeifer K."/>
            <person name="Schleper C."/>
        </authorList>
    </citation>
    <scope>NUCLEOTIDE SEQUENCE [LARGE SCALE GENOMIC DNA]</scope>
    <source>
        <strain evidence="1 2">Kfb</strain>
    </source>
</reference>
<name>A0A557SRD1_9ARCH</name>
<protein>
    <submittedName>
        <fullName evidence="1">Uncharacterized protein</fullName>
    </submittedName>
</protein>
<proteinExistence type="predicted"/>
<dbReference type="RefSeq" id="WP_144734594.1">
    <property type="nucleotide sequence ID" value="NZ_ML675593.1"/>
</dbReference>
<sequence>MSESTKFNYSIIRENSINNFIKDLLEDRIEFDYSKSIKEDKNEVFNAAMDLKAKIIPYLAVEKDYTNKEYHKLQENIFSCYLTLKIFGVIRPKSN</sequence>
<keyword evidence="2" id="KW-1185">Reference proteome</keyword>
<dbReference type="Proteomes" id="UP000315289">
    <property type="component" value="Unassembled WGS sequence"/>
</dbReference>
<gene>
    <name evidence="1" type="ORF">NARC_200051</name>
</gene>
<dbReference type="EMBL" id="VOAH01000020">
    <property type="protein sequence ID" value="TVP39162.1"/>
    <property type="molecule type" value="Genomic_DNA"/>
</dbReference>
<accession>A0A557SRD1</accession>
<evidence type="ECO:0000313" key="2">
    <source>
        <dbReference type="Proteomes" id="UP000315289"/>
    </source>
</evidence>
<organism evidence="1 2">
    <name type="scientific">Candidatus Nitrosocosmicus arcticus</name>
    <dbReference type="NCBI Taxonomy" id="2035267"/>
    <lineage>
        <taxon>Archaea</taxon>
        <taxon>Nitrososphaerota</taxon>
        <taxon>Nitrososphaeria</taxon>
        <taxon>Nitrososphaerales</taxon>
        <taxon>Nitrososphaeraceae</taxon>
        <taxon>Candidatus Nitrosocosmicus</taxon>
    </lineage>
</organism>
<comment type="caution">
    <text evidence="1">The sequence shown here is derived from an EMBL/GenBank/DDBJ whole genome shotgun (WGS) entry which is preliminary data.</text>
</comment>
<evidence type="ECO:0000313" key="1">
    <source>
        <dbReference type="EMBL" id="TVP39162.1"/>
    </source>
</evidence>